<reference evidence="2 3" key="1">
    <citation type="submission" date="2022-01" db="EMBL/GenBank/DDBJ databases">
        <authorList>
            <person name="Huang Y."/>
        </authorList>
    </citation>
    <scope>NUCLEOTIDE SEQUENCE [LARGE SCALE GENOMIC DNA]</scope>
    <source>
        <strain evidence="2 3">HY366</strain>
    </source>
</reference>
<evidence type="ECO:0000313" key="3">
    <source>
        <dbReference type="Proteomes" id="UP001200110"/>
    </source>
</evidence>
<keyword evidence="3" id="KW-1185">Reference proteome</keyword>
<proteinExistence type="predicted"/>
<keyword evidence="1" id="KW-0812">Transmembrane</keyword>
<dbReference type="EMBL" id="JAKKOR010000009">
    <property type="protein sequence ID" value="MCF8589239.1"/>
    <property type="molecule type" value="Genomic_DNA"/>
</dbReference>
<gene>
    <name evidence="2" type="ORF">L5G33_12290</name>
</gene>
<organism evidence="2 3">
    <name type="scientific">Gordonia liuliyuniae</name>
    <dbReference type="NCBI Taxonomy" id="2911517"/>
    <lineage>
        <taxon>Bacteria</taxon>
        <taxon>Bacillati</taxon>
        <taxon>Actinomycetota</taxon>
        <taxon>Actinomycetes</taxon>
        <taxon>Mycobacteriales</taxon>
        <taxon>Gordoniaceae</taxon>
        <taxon>Gordonia</taxon>
    </lineage>
</organism>
<feature type="transmembrane region" description="Helical" evidence="1">
    <location>
        <begin position="20"/>
        <end position="40"/>
    </location>
</feature>
<dbReference type="RefSeq" id="WP_236998475.1">
    <property type="nucleotide sequence ID" value="NZ_JAKKOR010000009.1"/>
</dbReference>
<keyword evidence="1" id="KW-0472">Membrane</keyword>
<keyword evidence="1" id="KW-1133">Transmembrane helix</keyword>
<protein>
    <recommendedName>
        <fullName evidence="4">Holin-X, holin superfamily III</fullName>
    </recommendedName>
</protein>
<name>A0ABS9IUJ9_9ACTN</name>
<evidence type="ECO:0008006" key="4">
    <source>
        <dbReference type="Google" id="ProtNLM"/>
    </source>
</evidence>
<sequence>MAGTRRPAAADFSFGKMVAYSLGAATGVIIVAAIVILFVAQVSPTAALIVALVAVVGVVAAIALVSRRMMSGVQAEIDERRARAAARDEEAGN</sequence>
<evidence type="ECO:0000313" key="2">
    <source>
        <dbReference type="EMBL" id="MCF8589239.1"/>
    </source>
</evidence>
<evidence type="ECO:0000256" key="1">
    <source>
        <dbReference type="SAM" id="Phobius"/>
    </source>
</evidence>
<feature type="transmembrane region" description="Helical" evidence="1">
    <location>
        <begin position="46"/>
        <end position="65"/>
    </location>
</feature>
<accession>A0ABS9IUJ9</accession>
<comment type="caution">
    <text evidence="2">The sequence shown here is derived from an EMBL/GenBank/DDBJ whole genome shotgun (WGS) entry which is preliminary data.</text>
</comment>
<dbReference type="Proteomes" id="UP001200110">
    <property type="component" value="Unassembled WGS sequence"/>
</dbReference>